<evidence type="ECO:0000259" key="1">
    <source>
        <dbReference type="PROSITE" id="PS51186"/>
    </source>
</evidence>
<dbReference type="CDD" id="cd04301">
    <property type="entry name" value="NAT_SF"/>
    <property type="match status" value="1"/>
</dbReference>
<dbReference type="Proteomes" id="UP000620124">
    <property type="component" value="Unassembled WGS sequence"/>
</dbReference>
<sequence length="248" mass="27036">MPDDEASGAHVRIATLEEIEEVAAMLQRAFIASPVQAYFSNAKAPLTTHTKDAKRRAHQTKYIQFLFRRSLSLGGRLTVVIAATENRPARIAGAAIWRPPGYKKPPSLLASLRMGLLSVIMGWGTGVMARISDFAHPIEDALESSYAERKLPGTPEDSSWYLQLTGVDPEFQGKGFLSMLLQEAFQHAPNAVFTLEANTPRARDVYKRYGFEVVGEVIIGKGKVDALGVASSGTAATGFPMYPMIKVP</sequence>
<dbReference type="PROSITE" id="PS51186">
    <property type="entry name" value="GNAT"/>
    <property type="match status" value="1"/>
</dbReference>
<dbReference type="GO" id="GO:0016747">
    <property type="term" value="F:acyltransferase activity, transferring groups other than amino-acyl groups"/>
    <property type="evidence" value="ECO:0007669"/>
    <property type="project" value="InterPro"/>
</dbReference>
<dbReference type="SUPFAM" id="SSF55729">
    <property type="entry name" value="Acyl-CoA N-acyltransferases (Nat)"/>
    <property type="match status" value="1"/>
</dbReference>
<dbReference type="Pfam" id="PF13673">
    <property type="entry name" value="Acetyltransf_10"/>
    <property type="match status" value="1"/>
</dbReference>
<dbReference type="PANTHER" id="PTHR42791:SF1">
    <property type="entry name" value="N-ACETYLTRANSFERASE DOMAIN-CONTAINING PROTEIN"/>
    <property type="match status" value="1"/>
</dbReference>
<keyword evidence="3" id="KW-1185">Reference proteome</keyword>
<reference evidence="2" key="1">
    <citation type="submission" date="2020-05" db="EMBL/GenBank/DDBJ databases">
        <title>Mycena genomes resolve the evolution of fungal bioluminescence.</title>
        <authorList>
            <person name="Tsai I.J."/>
        </authorList>
    </citation>
    <scope>NUCLEOTIDE SEQUENCE</scope>
    <source>
        <strain evidence="2">CCC161011</strain>
    </source>
</reference>
<accession>A0A8H6X237</accession>
<dbReference type="OrthoDB" id="544277at2759"/>
<dbReference type="EMBL" id="JACAZI010000031">
    <property type="protein sequence ID" value="KAF7332826.1"/>
    <property type="molecule type" value="Genomic_DNA"/>
</dbReference>
<dbReference type="InterPro" id="IPR016181">
    <property type="entry name" value="Acyl_CoA_acyltransferase"/>
</dbReference>
<dbReference type="AlphaFoldDB" id="A0A8H6X237"/>
<organism evidence="2 3">
    <name type="scientific">Mycena venus</name>
    <dbReference type="NCBI Taxonomy" id="2733690"/>
    <lineage>
        <taxon>Eukaryota</taxon>
        <taxon>Fungi</taxon>
        <taxon>Dikarya</taxon>
        <taxon>Basidiomycota</taxon>
        <taxon>Agaricomycotina</taxon>
        <taxon>Agaricomycetes</taxon>
        <taxon>Agaricomycetidae</taxon>
        <taxon>Agaricales</taxon>
        <taxon>Marasmiineae</taxon>
        <taxon>Mycenaceae</taxon>
        <taxon>Mycena</taxon>
    </lineage>
</organism>
<feature type="domain" description="N-acetyltransferase" evidence="1">
    <location>
        <begin position="153"/>
        <end position="246"/>
    </location>
</feature>
<evidence type="ECO:0000313" key="2">
    <source>
        <dbReference type="EMBL" id="KAF7332826.1"/>
    </source>
</evidence>
<dbReference type="PANTHER" id="PTHR42791">
    <property type="entry name" value="GNAT FAMILY ACETYLTRANSFERASE"/>
    <property type="match status" value="1"/>
</dbReference>
<protein>
    <submittedName>
        <fullName evidence="2">Acyl-CoA N-acyltransferase</fullName>
    </submittedName>
</protein>
<dbReference type="Gene3D" id="3.40.630.30">
    <property type="match status" value="1"/>
</dbReference>
<dbReference type="InterPro" id="IPR000182">
    <property type="entry name" value="GNAT_dom"/>
</dbReference>
<proteinExistence type="predicted"/>
<comment type="caution">
    <text evidence="2">The sequence shown here is derived from an EMBL/GenBank/DDBJ whole genome shotgun (WGS) entry which is preliminary data.</text>
</comment>
<dbReference type="InterPro" id="IPR052523">
    <property type="entry name" value="Trichothecene_AcTrans"/>
</dbReference>
<keyword evidence="2" id="KW-0808">Transferase</keyword>
<gene>
    <name evidence="2" type="ORF">MVEN_02387400</name>
</gene>
<evidence type="ECO:0000313" key="3">
    <source>
        <dbReference type="Proteomes" id="UP000620124"/>
    </source>
</evidence>
<keyword evidence="2" id="KW-0012">Acyltransferase</keyword>
<name>A0A8H6X237_9AGAR</name>